<name>Q9GTJ1_HETGL</name>
<protein>
    <submittedName>
        <fullName evidence="3">Hypothetical esophageal gland cell secretory protein 5</fullName>
    </submittedName>
</protein>
<evidence type="ECO:0000313" key="3">
    <source>
        <dbReference type="EMBL" id="AAG21335.1"/>
    </source>
</evidence>
<feature type="chain" id="PRO_5004327053" evidence="2">
    <location>
        <begin position="24"/>
        <end position="189"/>
    </location>
</feature>
<feature type="non-terminal residue" evidence="3">
    <location>
        <position position="189"/>
    </location>
</feature>
<reference evidence="3" key="1">
    <citation type="journal article" date="2001" name="Mol. Plant Microbe Interact.">
        <title>Signal peptide-selection of cDNA cloned directly from the esophageal gland cells of the soybean cyst nematode Heterodera glycines.</title>
        <authorList>
            <person name="Wang X."/>
            <person name="Allen R."/>
            <person name="Ding X."/>
            <person name="Goellner M."/>
            <person name="Maier T."/>
            <person name="de Boer J.M."/>
            <person name="Baum T.J."/>
            <person name="Hussey R.S."/>
            <person name="Davis E.L."/>
        </authorList>
    </citation>
    <scope>NUCLEOTIDE SEQUENCE</scope>
</reference>
<organism evidence="3">
    <name type="scientific">Heterodera glycines</name>
    <name type="common">Soybean cyst nematode worm</name>
    <dbReference type="NCBI Taxonomy" id="51029"/>
    <lineage>
        <taxon>Eukaryota</taxon>
        <taxon>Metazoa</taxon>
        <taxon>Ecdysozoa</taxon>
        <taxon>Nematoda</taxon>
        <taxon>Chromadorea</taxon>
        <taxon>Rhabditida</taxon>
        <taxon>Tylenchina</taxon>
        <taxon>Tylenchomorpha</taxon>
        <taxon>Tylenchoidea</taxon>
        <taxon>Heteroderidae</taxon>
        <taxon>Heteroderinae</taxon>
        <taxon>Heterodera</taxon>
    </lineage>
</organism>
<feature type="region of interest" description="Disordered" evidence="1">
    <location>
        <begin position="31"/>
        <end position="82"/>
    </location>
</feature>
<evidence type="ECO:0000256" key="1">
    <source>
        <dbReference type="SAM" id="MobiDB-lite"/>
    </source>
</evidence>
<keyword evidence="2" id="KW-0732">Signal</keyword>
<feature type="signal peptide" evidence="2">
    <location>
        <begin position="1"/>
        <end position="23"/>
    </location>
</feature>
<proteinExistence type="evidence at transcript level"/>
<gene>
    <name evidence="3" type="primary">hsp5</name>
</gene>
<evidence type="ECO:0000256" key="2">
    <source>
        <dbReference type="SAM" id="SignalP"/>
    </source>
</evidence>
<dbReference type="EMBL" id="AF273732">
    <property type="protein sequence ID" value="AAG21335.1"/>
    <property type="molecule type" value="mRNA"/>
</dbReference>
<sequence length="189" mass="20580">MTTVKLLCLIALFAVVQLRFAFAMMNQNNQQVSQNNSSDEGEDDDDAGNGGQYDTVAPLRSDSTSFVSSGTLPPQGSTGFSGVGMMPPHAQNMGAMGMGMGNTSFGNLQQPTMQMQYQNQQMMQTPQMMQNQQMPFNQSGSFSGVGMMPMQHQNMGAMGMMNVGSTSFGNLQQSNMQMQHQNQQMMQNP</sequence>
<accession>Q9GTJ1</accession>
<dbReference type="AlphaFoldDB" id="Q9GTJ1"/>
<feature type="compositionally biased region" description="Polar residues" evidence="1">
    <location>
        <begin position="61"/>
        <end position="80"/>
    </location>
</feature>